<keyword evidence="3" id="KW-1185">Reference proteome</keyword>
<dbReference type="OrthoDB" id="356681at2"/>
<dbReference type="PANTHER" id="PTHR37844:SF2">
    <property type="entry name" value="SER_THR PROTEIN PHOSPHATASE SUPERFAMILY (AFU_ORTHOLOGUE AFUA_1G14840)"/>
    <property type="match status" value="1"/>
</dbReference>
<evidence type="ECO:0000256" key="1">
    <source>
        <dbReference type="SAM" id="MobiDB-lite"/>
    </source>
</evidence>
<evidence type="ECO:0000313" key="3">
    <source>
        <dbReference type="Proteomes" id="UP000474159"/>
    </source>
</evidence>
<name>A0A6L3T5Z3_9HYPH</name>
<evidence type="ECO:0000313" key="2">
    <source>
        <dbReference type="EMBL" id="KAB1080554.1"/>
    </source>
</evidence>
<dbReference type="SUPFAM" id="SSF56300">
    <property type="entry name" value="Metallo-dependent phosphatases"/>
    <property type="match status" value="1"/>
</dbReference>
<sequence length="331" mass="35575">MMDVFPSPADPGLQSDAPLPDRPAPLRPGFRARGTAAATEFAVAAPRRLLRLWVLSDLRVDREGPFALPDPLPDFDALLVAGGLADSLDEGLRWLASALEGRIAGRPVVMVAGSAEHRFAAPDPARLAQARDWAAARDIRLLADDTTRLDVPGGGAVHVVGCTLWTDWCLLGRFEAQLARVQARGGWSGRNGHPARPPGWLPHDALAAHARSRAYVEDVLAGVVQQELGLRPGTHALVSGVRPGDRAVVLTHHAPSRRSLPERWPGWFADAWLAASFASDLEGVMRSWGAPALWVHGAVPEAVDFRVARTRVVANPRGHGNGFDPRLVVEV</sequence>
<dbReference type="EMBL" id="VZZK01000004">
    <property type="protein sequence ID" value="KAB1080554.1"/>
    <property type="molecule type" value="Genomic_DNA"/>
</dbReference>
<dbReference type="PANTHER" id="PTHR37844">
    <property type="entry name" value="SER/THR PROTEIN PHOSPHATASE SUPERFAMILY (AFU_ORTHOLOGUE AFUA_1G14840)"/>
    <property type="match status" value="1"/>
</dbReference>
<dbReference type="Proteomes" id="UP000474159">
    <property type="component" value="Unassembled WGS sequence"/>
</dbReference>
<protein>
    <submittedName>
        <fullName evidence="2">Metallophosphoesterase</fullName>
    </submittedName>
</protein>
<reference evidence="2 3" key="1">
    <citation type="submission" date="2019-09" db="EMBL/GenBank/DDBJ databases">
        <title>YIM 48816 draft genome.</title>
        <authorList>
            <person name="Jiang L."/>
        </authorList>
    </citation>
    <scope>NUCLEOTIDE SEQUENCE [LARGE SCALE GENOMIC DNA]</scope>
    <source>
        <strain evidence="2 3">YIM 48816</strain>
    </source>
</reference>
<proteinExistence type="predicted"/>
<comment type="caution">
    <text evidence="2">The sequence shown here is derived from an EMBL/GenBank/DDBJ whole genome shotgun (WGS) entry which is preliminary data.</text>
</comment>
<accession>A0A6L3T5Z3</accession>
<dbReference type="InterPro" id="IPR029052">
    <property type="entry name" value="Metallo-depent_PP-like"/>
</dbReference>
<dbReference type="RefSeq" id="WP_150997830.1">
    <property type="nucleotide sequence ID" value="NZ_BPQY01000467.1"/>
</dbReference>
<gene>
    <name evidence="2" type="ORF">F6X53_04975</name>
</gene>
<organism evidence="2 3">
    <name type="scientific">Methylobacterium soli</name>
    <dbReference type="NCBI Taxonomy" id="553447"/>
    <lineage>
        <taxon>Bacteria</taxon>
        <taxon>Pseudomonadati</taxon>
        <taxon>Pseudomonadota</taxon>
        <taxon>Alphaproteobacteria</taxon>
        <taxon>Hyphomicrobiales</taxon>
        <taxon>Methylobacteriaceae</taxon>
        <taxon>Methylobacterium</taxon>
    </lineage>
</organism>
<feature type="region of interest" description="Disordered" evidence="1">
    <location>
        <begin position="1"/>
        <end position="30"/>
    </location>
</feature>
<dbReference type="AlphaFoldDB" id="A0A6L3T5Z3"/>